<feature type="region of interest" description="Disordered" evidence="1">
    <location>
        <begin position="1"/>
        <end position="31"/>
    </location>
</feature>
<accession>A0A5B7GSK0</accession>
<dbReference type="Proteomes" id="UP000324222">
    <property type="component" value="Unassembled WGS sequence"/>
</dbReference>
<sequence>MVWRRAQEEVDGGGRRKGALALTPPSGPPVVLGGSPTLAMAERMHFSTVTTVTTLPLSHTTTARRRAPAWHSNSDKHSKIVAKGLLACGSGSGRRGRGSSGGHVGAGGGVHGGVARRAARDDVPRG</sequence>
<name>A0A5B7GSK0_PORTR</name>
<evidence type="ECO:0000256" key="1">
    <source>
        <dbReference type="SAM" id="MobiDB-lite"/>
    </source>
</evidence>
<feature type="compositionally biased region" description="Gly residues" evidence="1">
    <location>
        <begin position="90"/>
        <end position="112"/>
    </location>
</feature>
<evidence type="ECO:0000313" key="2">
    <source>
        <dbReference type="EMBL" id="MPC63010.1"/>
    </source>
</evidence>
<keyword evidence="3" id="KW-1185">Reference proteome</keyword>
<proteinExistence type="predicted"/>
<reference evidence="2 3" key="1">
    <citation type="submission" date="2019-05" db="EMBL/GenBank/DDBJ databases">
        <title>Another draft genome of Portunus trituberculatus and its Hox gene families provides insights of decapod evolution.</title>
        <authorList>
            <person name="Jeong J.-H."/>
            <person name="Song I."/>
            <person name="Kim S."/>
            <person name="Choi T."/>
            <person name="Kim D."/>
            <person name="Ryu S."/>
            <person name="Kim W."/>
        </authorList>
    </citation>
    <scope>NUCLEOTIDE SEQUENCE [LARGE SCALE GENOMIC DNA]</scope>
    <source>
        <tissue evidence="2">Muscle</tissue>
    </source>
</reference>
<evidence type="ECO:0000313" key="3">
    <source>
        <dbReference type="Proteomes" id="UP000324222"/>
    </source>
</evidence>
<feature type="compositionally biased region" description="Basic and acidic residues" evidence="1">
    <location>
        <begin position="1"/>
        <end position="14"/>
    </location>
</feature>
<organism evidence="2 3">
    <name type="scientific">Portunus trituberculatus</name>
    <name type="common">Swimming crab</name>
    <name type="synonym">Neptunus trituberculatus</name>
    <dbReference type="NCBI Taxonomy" id="210409"/>
    <lineage>
        <taxon>Eukaryota</taxon>
        <taxon>Metazoa</taxon>
        <taxon>Ecdysozoa</taxon>
        <taxon>Arthropoda</taxon>
        <taxon>Crustacea</taxon>
        <taxon>Multicrustacea</taxon>
        <taxon>Malacostraca</taxon>
        <taxon>Eumalacostraca</taxon>
        <taxon>Eucarida</taxon>
        <taxon>Decapoda</taxon>
        <taxon>Pleocyemata</taxon>
        <taxon>Brachyura</taxon>
        <taxon>Eubrachyura</taxon>
        <taxon>Portunoidea</taxon>
        <taxon>Portunidae</taxon>
        <taxon>Portuninae</taxon>
        <taxon>Portunus</taxon>
    </lineage>
</organism>
<feature type="region of interest" description="Disordered" evidence="1">
    <location>
        <begin position="57"/>
        <end position="76"/>
    </location>
</feature>
<dbReference type="EMBL" id="VSRR010020320">
    <property type="protein sequence ID" value="MPC63010.1"/>
    <property type="molecule type" value="Genomic_DNA"/>
</dbReference>
<protein>
    <submittedName>
        <fullName evidence="2">Uncharacterized protein</fullName>
    </submittedName>
</protein>
<gene>
    <name evidence="2" type="ORF">E2C01_057102</name>
</gene>
<comment type="caution">
    <text evidence="2">The sequence shown here is derived from an EMBL/GenBank/DDBJ whole genome shotgun (WGS) entry which is preliminary data.</text>
</comment>
<dbReference type="AlphaFoldDB" id="A0A5B7GSK0"/>
<feature type="region of interest" description="Disordered" evidence="1">
    <location>
        <begin position="90"/>
        <end position="126"/>
    </location>
</feature>